<comment type="caution">
    <text evidence="1">The sequence shown here is derived from an EMBL/GenBank/DDBJ whole genome shotgun (WGS) entry which is preliminary data.</text>
</comment>
<dbReference type="EMBL" id="QRLR01000006">
    <property type="protein sequence ID" value="RHJ22057.1"/>
    <property type="molecule type" value="Genomic_DNA"/>
</dbReference>
<proteinExistence type="predicted"/>
<organism evidence="1 2">
    <name type="scientific">Bifidobacterium bifidum</name>
    <dbReference type="NCBI Taxonomy" id="1681"/>
    <lineage>
        <taxon>Bacteria</taxon>
        <taxon>Bacillati</taxon>
        <taxon>Actinomycetota</taxon>
        <taxon>Actinomycetes</taxon>
        <taxon>Bifidobacteriales</taxon>
        <taxon>Bifidobacteriaceae</taxon>
        <taxon>Bifidobacterium</taxon>
    </lineage>
</organism>
<dbReference type="Proteomes" id="UP000283727">
    <property type="component" value="Unassembled WGS sequence"/>
</dbReference>
<accession>A0A415C2X0</accession>
<reference evidence="1 2" key="1">
    <citation type="submission" date="2018-08" db="EMBL/GenBank/DDBJ databases">
        <title>A genome reference for cultivated species of the human gut microbiota.</title>
        <authorList>
            <person name="Zou Y."/>
            <person name="Xue W."/>
            <person name="Luo G."/>
        </authorList>
    </citation>
    <scope>NUCLEOTIDE SEQUENCE [LARGE SCALE GENOMIC DNA]</scope>
    <source>
        <strain evidence="1 2">AM12-10</strain>
    </source>
</reference>
<dbReference type="AlphaFoldDB" id="A0A415C2X0"/>
<evidence type="ECO:0000313" key="1">
    <source>
        <dbReference type="EMBL" id="RHJ22057.1"/>
    </source>
</evidence>
<dbReference type="RefSeq" id="WP_117658441.1">
    <property type="nucleotide sequence ID" value="NZ_JAQECX010000005.1"/>
</dbReference>
<gene>
    <name evidence="1" type="ORF">DW137_09525</name>
</gene>
<protein>
    <submittedName>
        <fullName evidence="1">Uncharacterized protein</fullName>
    </submittedName>
</protein>
<sequence>MDPLKPMPYPGECNPVDAVECPYCTTAFRVRTLMMGGDGRLLAWDEYEAIPCFCPMCGGRLETK</sequence>
<name>A0A415C2X0_BIFBI</name>
<evidence type="ECO:0000313" key="2">
    <source>
        <dbReference type="Proteomes" id="UP000283727"/>
    </source>
</evidence>